<name>A0A2P4SH70_BAMTH</name>
<reference evidence="1 2" key="1">
    <citation type="submission" date="2018-01" db="EMBL/GenBank/DDBJ databases">
        <title>Comparison of the Chinese Bamboo Partridge and Red Junglefowl genome sequences highlights the importance of demography in genome evolution.</title>
        <authorList>
            <person name="Tiley G.P."/>
            <person name="Kimball R.T."/>
            <person name="Braun E.L."/>
            <person name="Burleigh J.G."/>
        </authorList>
    </citation>
    <scope>NUCLEOTIDE SEQUENCE [LARGE SCALE GENOMIC DNA]</scope>
    <source>
        <strain evidence="1">RTK389</strain>
        <tissue evidence="1">Blood</tissue>
    </source>
</reference>
<dbReference type="Pfam" id="PF07093">
    <property type="entry name" value="SGT1"/>
    <property type="match status" value="1"/>
</dbReference>
<gene>
    <name evidence="1" type="ORF">CIB84_012793</name>
</gene>
<organism evidence="1 2">
    <name type="scientific">Bambusicola thoracicus</name>
    <name type="common">Chinese bamboo-partridge</name>
    <name type="synonym">Perdix thoracica</name>
    <dbReference type="NCBI Taxonomy" id="9083"/>
    <lineage>
        <taxon>Eukaryota</taxon>
        <taxon>Metazoa</taxon>
        <taxon>Chordata</taxon>
        <taxon>Craniata</taxon>
        <taxon>Vertebrata</taxon>
        <taxon>Euteleostomi</taxon>
        <taxon>Archelosauria</taxon>
        <taxon>Archosauria</taxon>
        <taxon>Dinosauria</taxon>
        <taxon>Saurischia</taxon>
        <taxon>Theropoda</taxon>
        <taxon>Coelurosauria</taxon>
        <taxon>Aves</taxon>
        <taxon>Neognathae</taxon>
        <taxon>Galloanserae</taxon>
        <taxon>Galliformes</taxon>
        <taxon>Phasianidae</taxon>
        <taxon>Perdicinae</taxon>
        <taxon>Bambusicola</taxon>
    </lineage>
</organism>
<dbReference type="OrthoDB" id="27237at2759"/>
<comment type="caution">
    <text evidence="1">The sequence shown here is derived from an EMBL/GenBank/DDBJ whole genome shotgun (WGS) entry which is preliminary data.</text>
</comment>
<dbReference type="EMBL" id="PPHD01048840">
    <property type="protein sequence ID" value="POI23459.1"/>
    <property type="molecule type" value="Genomic_DNA"/>
</dbReference>
<sequence length="106" mass="11623">MEGCRRTAPAEDSARYRPSAVATAPRCAWSRCCVPPSSSASGCAMRRKSRSLNTQSTAVIVAVLKQHPLLVAAAVRDLYWPDSTDLQACHSFYTPPLEERVMTIIK</sequence>
<keyword evidence="2" id="KW-1185">Reference proteome</keyword>
<dbReference type="Proteomes" id="UP000237246">
    <property type="component" value="Unassembled WGS sequence"/>
</dbReference>
<evidence type="ECO:0000313" key="1">
    <source>
        <dbReference type="EMBL" id="POI23459.1"/>
    </source>
</evidence>
<dbReference type="AlphaFoldDB" id="A0A2P4SH70"/>
<proteinExistence type="predicted"/>
<protein>
    <submittedName>
        <fullName evidence="1">Uncharacterized protein</fullName>
    </submittedName>
</protein>
<dbReference type="InterPro" id="IPR010770">
    <property type="entry name" value="Ecd"/>
</dbReference>
<accession>A0A2P4SH70</accession>
<evidence type="ECO:0000313" key="2">
    <source>
        <dbReference type="Proteomes" id="UP000237246"/>
    </source>
</evidence>